<proteinExistence type="predicted"/>
<evidence type="ECO:0000313" key="1">
    <source>
        <dbReference type="EMBL" id="KAK8513953.1"/>
    </source>
</evidence>
<keyword evidence="2" id="KW-1185">Reference proteome</keyword>
<comment type="caution">
    <text evidence="1">The sequence shown here is derived from an EMBL/GenBank/DDBJ whole genome shotgun (WGS) entry which is preliminary data.</text>
</comment>
<dbReference type="Proteomes" id="UP001472677">
    <property type="component" value="Unassembled WGS sequence"/>
</dbReference>
<name>A0ABR2C3V9_9ROSI</name>
<dbReference type="EMBL" id="JBBPBM010000068">
    <property type="protein sequence ID" value="KAK8513953.1"/>
    <property type="molecule type" value="Genomic_DNA"/>
</dbReference>
<organism evidence="1 2">
    <name type="scientific">Hibiscus sabdariffa</name>
    <name type="common">roselle</name>
    <dbReference type="NCBI Taxonomy" id="183260"/>
    <lineage>
        <taxon>Eukaryota</taxon>
        <taxon>Viridiplantae</taxon>
        <taxon>Streptophyta</taxon>
        <taxon>Embryophyta</taxon>
        <taxon>Tracheophyta</taxon>
        <taxon>Spermatophyta</taxon>
        <taxon>Magnoliopsida</taxon>
        <taxon>eudicotyledons</taxon>
        <taxon>Gunneridae</taxon>
        <taxon>Pentapetalae</taxon>
        <taxon>rosids</taxon>
        <taxon>malvids</taxon>
        <taxon>Malvales</taxon>
        <taxon>Malvaceae</taxon>
        <taxon>Malvoideae</taxon>
        <taxon>Hibiscus</taxon>
    </lineage>
</organism>
<gene>
    <name evidence="1" type="ORF">V6N12_037318</name>
</gene>
<reference evidence="1 2" key="1">
    <citation type="journal article" date="2024" name="G3 (Bethesda)">
        <title>Genome assembly of Hibiscus sabdariffa L. provides insights into metabolisms of medicinal natural products.</title>
        <authorList>
            <person name="Kim T."/>
        </authorList>
    </citation>
    <scope>NUCLEOTIDE SEQUENCE [LARGE SCALE GENOMIC DNA]</scope>
    <source>
        <strain evidence="1">TK-2024</strain>
        <tissue evidence="1">Old leaves</tissue>
    </source>
</reference>
<accession>A0ABR2C3V9</accession>
<protein>
    <submittedName>
        <fullName evidence="1">Uncharacterized protein</fullName>
    </submittedName>
</protein>
<sequence>MKFVQIPNTGLLLYVLENQENDETNQVLVHCGVGVEAEKEQALVVKLKSLGSHVWLEIWWYPRALDVVVLSPLSPQPLFSGHNPPNPLWKPMVRKVRE</sequence>
<evidence type="ECO:0000313" key="2">
    <source>
        <dbReference type="Proteomes" id="UP001472677"/>
    </source>
</evidence>